<name>A0A2D6YHD2_9DELT</name>
<feature type="transmembrane region" description="Helical" evidence="6">
    <location>
        <begin position="47"/>
        <end position="65"/>
    </location>
</feature>
<keyword evidence="4 6" id="KW-1133">Transmembrane helix</keyword>
<evidence type="ECO:0000256" key="1">
    <source>
        <dbReference type="ARBA" id="ARBA00004141"/>
    </source>
</evidence>
<evidence type="ECO:0000313" key="7">
    <source>
        <dbReference type="EMBL" id="MAH62585.1"/>
    </source>
</evidence>
<feature type="transmembrane region" description="Helical" evidence="6">
    <location>
        <begin position="72"/>
        <end position="92"/>
    </location>
</feature>
<evidence type="ECO:0000256" key="2">
    <source>
        <dbReference type="ARBA" id="ARBA00009694"/>
    </source>
</evidence>
<evidence type="ECO:0000256" key="3">
    <source>
        <dbReference type="ARBA" id="ARBA00022692"/>
    </source>
</evidence>
<evidence type="ECO:0000256" key="6">
    <source>
        <dbReference type="SAM" id="Phobius"/>
    </source>
</evidence>
<accession>A0A2D6YHD2</accession>
<dbReference type="AlphaFoldDB" id="A0A2D6YHD2"/>
<dbReference type="PANTHER" id="PTHR43461:SF1">
    <property type="entry name" value="TRANSMEMBRANE PROTEIN 256"/>
    <property type="match status" value="1"/>
</dbReference>
<dbReference type="InterPro" id="IPR006696">
    <property type="entry name" value="DUF423"/>
</dbReference>
<comment type="similarity">
    <text evidence="2">Belongs to the UPF0382 family.</text>
</comment>
<dbReference type="GO" id="GO:0005886">
    <property type="term" value="C:plasma membrane"/>
    <property type="evidence" value="ECO:0007669"/>
    <property type="project" value="TreeGrafter"/>
</dbReference>
<evidence type="ECO:0000256" key="4">
    <source>
        <dbReference type="ARBA" id="ARBA00022989"/>
    </source>
</evidence>
<evidence type="ECO:0000256" key="5">
    <source>
        <dbReference type="ARBA" id="ARBA00023136"/>
    </source>
</evidence>
<keyword evidence="5 6" id="KW-0472">Membrane</keyword>
<sequence length="133" mass="14501">MKHPASKWLLATGALFGTLAVLSGSMGSHLLRTQLEEFNSTANFTLASNYLFYHAGGLLFAGLLLERLERRGFLYMGIFFIVGSFLFCGSLFTYSLTGLRGVTAMAPIGGVNLILGWMTMVVTCVRLPSSKKH</sequence>
<gene>
    <name evidence="7" type="ORF">CMN54_03885</name>
</gene>
<dbReference type="EMBL" id="NZEX01000040">
    <property type="protein sequence ID" value="MAH62585.1"/>
    <property type="molecule type" value="Genomic_DNA"/>
</dbReference>
<dbReference type="Proteomes" id="UP000226525">
    <property type="component" value="Unassembled WGS sequence"/>
</dbReference>
<comment type="subcellular location">
    <subcellularLocation>
        <location evidence="1">Membrane</location>
        <topology evidence="1">Multi-pass membrane protein</topology>
    </subcellularLocation>
</comment>
<evidence type="ECO:0000313" key="8">
    <source>
        <dbReference type="Proteomes" id="UP000226525"/>
    </source>
</evidence>
<dbReference type="PANTHER" id="PTHR43461">
    <property type="entry name" value="TRANSMEMBRANE PROTEIN 256"/>
    <property type="match status" value="1"/>
</dbReference>
<keyword evidence="3 6" id="KW-0812">Transmembrane</keyword>
<dbReference type="Pfam" id="PF04241">
    <property type="entry name" value="DUF423"/>
    <property type="match status" value="1"/>
</dbReference>
<comment type="caution">
    <text evidence="7">The sequence shown here is derived from an EMBL/GenBank/DDBJ whole genome shotgun (WGS) entry which is preliminary data.</text>
</comment>
<protein>
    <submittedName>
        <fullName evidence="7">DUF423 domain-containing protein</fullName>
    </submittedName>
</protein>
<organism evidence="7 8">
    <name type="scientific">SAR324 cluster bacterium</name>
    <dbReference type="NCBI Taxonomy" id="2024889"/>
    <lineage>
        <taxon>Bacteria</taxon>
        <taxon>Deltaproteobacteria</taxon>
        <taxon>SAR324 cluster</taxon>
    </lineage>
</organism>
<feature type="transmembrane region" description="Helical" evidence="6">
    <location>
        <begin position="104"/>
        <end position="127"/>
    </location>
</feature>
<reference evidence="8" key="1">
    <citation type="submission" date="2017-09" db="EMBL/GenBank/DDBJ databases">
        <title>The Reconstruction of 2,631 Draft Metagenome-Assembled Genomes from the Global Oceans.</title>
        <authorList>
            <person name="Tully B.J."/>
            <person name="Graham E.D."/>
            <person name="Heidelberg J.F."/>
        </authorList>
    </citation>
    <scope>NUCLEOTIDE SEQUENCE [LARGE SCALE GENOMIC DNA]</scope>
</reference>
<proteinExistence type="inferred from homology"/>